<dbReference type="Pfam" id="PF02311">
    <property type="entry name" value="AraC_binding"/>
    <property type="match status" value="1"/>
</dbReference>
<dbReference type="AlphaFoldDB" id="A0A168R0Q1"/>
<dbReference type="GO" id="GO:0003700">
    <property type="term" value="F:DNA-binding transcription factor activity"/>
    <property type="evidence" value="ECO:0007669"/>
    <property type="project" value="InterPro"/>
</dbReference>
<feature type="domain" description="HTH araC/xylS-type" evidence="4">
    <location>
        <begin position="182"/>
        <end position="280"/>
    </location>
</feature>
<gene>
    <name evidence="5" type="ORF">PBAT_02065</name>
</gene>
<dbReference type="Gene3D" id="1.10.10.60">
    <property type="entry name" value="Homeodomain-like"/>
    <property type="match status" value="2"/>
</dbReference>
<evidence type="ECO:0000256" key="1">
    <source>
        <dbReference type="ARBA" id="ARBA00023015"/>
    </source>
</evidence>
<dbReference type="InterPro" id="IPR018060">
    <property type="entry name" value="HTH_AraC"/>
</dbReference>
<protein>
    <recommendedName>
        <fullName evidence="4">HTH araC/xylS-type domain-containing protein</fullName>
    </recommendedName>
</protein>
<dbReference type="PANTHER" id="PTHR43280:SF2">
    <property type="entry name" value="HTH-TYPE TRANSCRIPTIONAL REGULATOR EXSA"/>
    <property type="match status" value="1"/>
</dbReference>
<dbReference type="GO" id="GO:0043565">
    <property type="term" value="F:sequence-specific DNA binding"/>
    <property type="evidence" value="ECO:0007669"/>
    <property type="project" value="InterPro"/>
</dbReference>
<keyword evidence="1" id="KW-0805">Transcription regulation</keyword>
<dbReference type="PROSITE" id="PS00041">
    <property type="entry name" value="HTH_ARAC_FAMILY_1"/>
    <property type="match status" value="1"/>
</dbReference>
<dbReference type="InterPro" id="IPR009057">
    <property type="entry name" value="Homeodomain-like_sf"/>
</dbReference>
<evidence type="ECO:0000313" key="5">
    <source>
        <dbReference type="EMBL" id="OAB48439.1"/>
    </source>
</evidence>
<dbReference type="InterPro" id="IPR018062">
    <property type="entry name" value="HTH_AraC-typ_CS"/>
</dbReference>
<keyword evidence="2" id="KW-0238">DNA-binding</keyword>
<comment type="caution">
    <text evidence="5">The sequence shown here is derived from an EMBL/GenBank/DDBJ whole genome shotgun (WGS) entry which is preliminary data.</text>
</comment>
<dbReference type="PRINTS" id="PR00032">
    <property type="entry name" value="HTHARAC"/>
</dbReference>
<keyword evidence="6" id="KW-1185">Reference proteome</keyword>
<dbReference type="Proteomes" id="UP000077355">
    <property type="component" value="Unassembled WGS sequence"/>
</dbReference>
<evidence type="ECO:0000256" key="3">
    <source>
        <dbReference type="ARBA" id="ARBA00023163"/>
    </source>
</evidence>
<dbReference type="PANTHER" id="PTHR43280">
    <property type="entry name" value="ARAC-FAMILY TRANSCRIPTIONAL REGULATOR"/>
    <property type="match status" value="1"/>
</dbReference>
<organism evidence="5 6">
    <name type="scientific">Paenibacillus antarcticus</name>
    <dbReference type="NCBI Taxonomy" id="253703"/>
    <lineage>
        <taxon>Bacteria</taxon>
        <taxon>Bacillati</taxon>
        <taxon>Bacillota</taxon>
        <taxon>Bacilli</taxon>
        <taxon>Bacillales</taxon>
        <taxon>Paenibacillaceae</taxon>
        <taxon>Paenibacillus</taxon>
    </lineage>
</organism>
<name>A0A168R0Q1_9BACL</name>
<dbReference type="PROSITE" id="PS01124">
    <property type="entry name" value="HTH_ARAC_FAMILY_2"/>
    <property type="match status" value="1"/>
</dbReference>
<dbReference type="SUPFAM" id="SSF51215">
    <property type="entry name" value="Regulatory protein AraC"/>
    <property type="match status" value="1"/>
</dbReference>
<dbReference type="InterPro" id="IPR003313">
    <property type="entry name" value="AraC-bd"/>
</dbReference>
<accession>A0A168R0Q1</accession>
<evidence type="ECO:0000256" key="2">
    <source>
        <dbReference type="ARBA" id="ARBA00023125"/>
    </source>
</evidence>
<dbReference type="SMART" id="SM00342">
    <property type="entry name" value="HTH_ARAC"/>
    <property type="match status" value="1"/>
</dbReference>
<evidence type="ECO:0000259" key="4">
    <source>
        <dbReference type="PROSITE" id="PS01124"/>
    </source>
</evidence>
<proteinExistence type="predicted"/>
<reference evidence="5 6" key="1">
    <citation type="submission" date="2016-03" db="EMBL/GenBank/DDBJ databases">
        <title>Draft genome sequence of Paenibacillus antarcticus CECT 5836.</title>
        <authorList>
            <person name="Shin S.-K."/>
            <person name="Yi H."/>
        </authorList>
    </citation>
    <scope>NUCLEOTIDE SEQUENCE [LARGE SCALE GENOMIC DNA]</scope>
    <source>
        <strain evidence="5 6">CECT 5836</strain>
    </source>
</reference>
<dbReference type="InterPro" id="IPR037923">
    <property type="entry name" value="HTH-like"/>
</dbReference>
<dbReference type="EMBL" id="LVJI01000001">
    <property type="protein sequence ID" value="OAB48439.1"/>
    <property type="molecule type" value="Genomic_DNA"/>
</dbReference>
<dbReference type="InterPro" id="IPR020449">
    <property type="entry name" value="Tscrpt_reg_AraC-type_HTH"/>
</dbReference>
<sequence>MQEDLLEFSDTWHNIPTSIEKLGGIWLVRAGRNVAKPNYEVGPKQIEHYGLHFIVSGRIRLEYEGEAVDLQKGDLFCLMPNLTYRYYVLSVERLKMIWLTLNGPQTPLLLAGCGLSKAKPYSRNHMDLAVRSMLNKIEDSLWERKVHVLSRNSMLLKLFVLLECEVGGGGDLNYGHKENWVNEAVEFFQFHYTEQLSIERVARMIGVHRSHFTLTFTQRIGMSPQQYVQRLRMDRAKKLLYDQSLMVSEISLTVGYPDLYSFSRAFKKHTGCSPSEYRLNVNGCGTGEPVDLNDLAN</sequence>
<keyword evidence="3" id="KW-0804">Transcription</keyword>
<dbReference type="Pfam" id="PF12833">
    <property type="entry name" value="HTH_18"/>
    <property type="match status" value="1"/>
</dbReference>
<evidence type="ECO:0000313" key="6">
    <source>
        <dbReference type="Proteomes" id="UP000077355"/>
    </source>
</evidence>
<dbReference type="SUPFAM" id="SSF46689">
    <property type="entry name" value="Homeodomain-like"/>
    <property type="match status" value="2"/>
</dbReference>